<name>K0JZZ8_SACES</name>
<dbReference type="EMBL" id="HE804045">
    <property type="protein sequence ID" value="CCH30244.1"/>
    <property type="molecule type" value="Genomic_DNA"/>
</dbReference>
<dbReference type="RefSeq" id="WP_015100356.1">
    <property type="nucleotide sequence ID" value="NC_019673.1"/>
</dbReference>
<dbReference type="HOGENOM" id="CLU_1894696_0_0_11"/>
<keyword evidence="2" id="KW-1185">Reference proteome</keyword>
<dbReference type="BioCyc" id="SESP1179773:BN6_RS14245-MONOMER"/>
<dbReference type="Proteomes" id="UP000006281">
    <property type="component" value="Chromosome"/>
</dbReference>
<proteinExistence type="predicted"/>
<dbReference type="AlphaFoldDB" id="K0JZZ8"/>
<sequence>MGKKRSGGVGDNFHPVTFQAFGFLVDEWGLTGPRYDPEDETSTVTYGDDPVGYLVVLDRLEHRIAVVAIVGRLSAEVAALVPAAGLGPPQAVRSSANTVRGLEQSLESQAAMVRRLHPRLAGPEGVGLLRAANG</sequence>
<evidence type="ECO:0000313" key="2">
    <source>
        <dbReference type="Proteomes" id="UP000006281"/>
    </source>
</evidence>
<organism evidence="1 2">
    <name type="scientific">Saccharothrix espanaensis (strain ATCC 51144 / DSM 44229 / JCM 9112 / NBRC 15066 / NRRL 15764)</name>
    <dbReference type="NCBI Taxonomy" id="1179773"/>
    <lineage>
        <taxon>Bacteria</taxon>
        <taxon>Bacillati</taxon>
        <taxon>Actinomycetota</taxon>
        <taxon>Actinomycetes</taxon>
        <taxon>Pseudonocardiales</taxon>
        <taxon>Pseudonocardiaceae</taxon>
        <taxon>Saccharothrix</taxon>
    </lineage>
</organism>
<dbReference type="eggNOG" id="ENOG50325HB">
    <property type="taxonomic scope" value="Bacteria"/>
</dbReference>
<dbReference type="KEGG" id="sesp:BN6_29340"/>
<dbReference type="OrthoDB" id="5190354at2"/>
<dbReference type="PATRIC" id="fig|1179773.3.peg.2927"/>
<gene>
    <name evidence="1" type="ordered locus">BN6_29340</name>
</gene>
<evidence type="ECO:0000313" key="1">
    <source>
        <dbReference type="EMBL" id="CCH30244.1"/>
    </source>
</evidence>
<reference evidence="1 2" key="1">
    <citation type="journal article" date="2012" name="BMC Genomics">
        <title>Complete genome sequence of Saccharothrix espanaensis DSM 44229T and comparison to the other completely sequenced Pseudonocardiaceae.</title>
        <authorList>
            <person name="Strobel T."/>
            <person name="Al-Dilaimi A."/>
            <person name="Blom J."/>
            <person name="Gessner A."/>
            <person name="Kalinowski J."/>
            <person name="Luzhetska M."/>
            <person name="Puhler A."/>
            <person name="Szczepanowski R."/>
            <person name="Bechthold A."/>
            <person name="Ruckert C."/>
        </authorList>
    </citation>
    <scope>NUCLEOTIDE SEQUENCE [LARGE SCALE GENOMIC DNA]</scope>
    <source>
        <strain evidence="2">ATCC 51144 / DSM 44229 / JCM 9112 / NBRC 15066 / NRRL 15764</strain>
    </source>
</reference>
<protein>
    <submittedName>
        <fullName evidence="1">Uncharacterized protein</fullName>
    </submittedName>
</protein>
<accession>K0JZZ8</accession>
<dbReference type="STRING" id="1179773.BN6_29340"/>